<dbReference type="SUPFAM" id="SSF53067">
    <property type="entry name" value="Actin-like ATPase domain"/>
    <property type="match status" value="1"/>
</dbReference>
<organism evidence="4 5">
    <name type="scientific">Bacillus lumedeiriae</name>
    <dbReference type="NCBI Taxonomy" id="3058829"/>
    <lineage>
        <taxon>Bacteria</taxon>
        <taxon>Bacillati</taxon>
        <taxon>Bacillota</taxon>
        <taxon>Bacilli</taxon>
        <taxon>Bacillales</taxon>
        <taxon>Bacillaceae</taxon>
        <taxon>Bacillus</taxon>
    </lineage>
</organism>
<dbReference type="PANTHER" id="PTHR18964">
    <property type="entry name" value="ROK (REPRESSOR, ORF, KINASE) FAMILY"/>
    <property type="match status" value="1"/>
</dbReference>
<keyword evidence="5" id="KW-1185">Reference proteome</keyword>
<dbReference type="Gene3D" id="3.30.420.40">
    <property type="match status" value="2"/>
</dbReference>
<dbReference type="PANTHER" id="PTHR18964:SF149">
    <property type="entry name" value="BIFUNCTIONAL UDP-N-ACETYLGLUCOSAMINE 2-EPIMERASE_N-ACETYLMANNOSAMINE KINASE"/>
    <property type="match status" value="1"/>
</dbReference>
<dbReference type="SUPFAM" id="SSF46785">
    <property type="entry name" value="Winged helix' DNA-binding domain"/>
    <property type="match status" value="1"/>
</dbReference>
<proteinExistence type="inferred from homology"/>
<sequence>MIKQFTGILSQKDKSLKELYSLITEHGPVSRTDLVKYTGIKQTTCFRLIDELIQSELVIESGYGQSSGGRKPIMYEVKVDAYYVIGIDISTTHTKVLLMDLAFSIIDEESLTMDETTTPDVVIEFIVSCIHTMLQRQRLTMNDILGAGIGAIGPLDREKGMILNPIFPSPGWKDVHLCQILSEKLNIKTVLEYGSNTATLAEYQQDAFKKYQNVINILKGDGIRNGLIIDGHLVQGADKLGAFGQGHMIVDIHGRKCVCGAYGCIHAYSSIPAIQSEIVKGLKRGYPSVLREWRINIEEITFEEICQAVNEGDHFARQIIEDAAYYSGIGLANLVHMFFPELIILNGPLYTKMDLYYHTVIETAQNRLKAIYPNHEIVFSKGLLGENASAIGAGRMLLHYYLTDRSTIF</sequence>
<dbReference type="RefSeq" id="WP_404317707.1">
    <property type="nucleotide sequence ID" value="NZ_JAUIYO010000010.1"/>
</dbReference>
<evidence type="ECO:0000256" key="2">
    <source>
        <dbReference type="ARBA" id="ARBA00006479"/>
    </source>
</evidence>
<evidence type="ECO:0000313" key="4">
    <source>
        <dbReference type="EMBL" id="MFK2826407.1"/>
    </source>
</evidence>
<dbReference type="Proteomes" id="UP001619911">
    <property type="component" value="Unassembled WGS sequence"/>
</dbReference>
<comment type="caution">
    <text evidence="4">The sequence shown here is derived from an EMBL/GenBank/DDBJ whole genome shotgun (WGS) entry which is preliminary data.</text>
</comment>
<gene>
    <name evidence="4" type="ORF">QYG89_12155</name>
</gene>
<dbReference type="Gene3D" id="1.10.10.10">
    <property type="entry name" value="Winged helix-like DNA-binding domain superfamily/Winged helix DNA-binding domain"/>
    <property type="match status" value="1"/>
</dbReference>
<evidence type="ECO:0000313" key="5">
    <source>
        <dbReference type="Proteomes" id="UP001619911"/>
    </source>
</evidence>
<name>A0ABW8IA90_9BACI</name>
<comment type="function">
    <text evidence="1">Transcriptional repressor of xylose-utilizing enzymes.</text>
</comment>
<comment type="similarity">
    <text evidence="2">Belongs to the ROK (NagC/XylR) family.</text>
</comment>
<dbReference type="InterPro" id="IPR000600">
    <property type="entry name" value="ROK"/>
</dbReference>
<dbReference type="InterPro" id="IPR043129">
    <property type="entry name" value="ATPase_NBD"/>
</dbReference>
<dbReference type="InterPro" id="IPR036388">
    <property type="entry name" value="WH-like_DNA-bd_sf"/>
</dbReference>
<protein>
    <submittedName>
        <fullName evidence="4">ROK family transcriptional regulator</fullName>
    </submittedName>
</protein>
<reference evidence="4 5" key="1">
    <citation type="submission" date="2023-07" db="EMBL/GenBank/DDBJ databases">
        <title>Bacillus lucianemedeirus sp. nov, a new species isolated from an immunobiological production facility.</title>
        <authorList>
            <person name="Costa L.V."/>
            <person name="Miranda R.V.S.L."/>
            <person name="Brandao M.L.L."/>
            <person name="Reis C.M.F."/>
            <person name="Frazao A.M."/>
            <person name="Cruz F.V."/>
            <person name="Baio P.V.P."/>
            <person name="Veras J.F.C."/>
            <person name="Ramos J.N."/>
            <person name="Vieira V."/>
        </authorList>
    </citation>
    <scope>NUCLEOTIDE SEQUENCE [LARGE SCALE GENOMIC DNA]</scope>
    <source>
        <strain evidence="4 5">B190/17</strain>
    </source>
</reference>
<keyword evidence="3" id="KW-0119">Carbohydrate metabolism</keyword>
<accession>A0ABW8IA90</accession>
<dbReference type="InterPro" id="IPR036390">
    <property type="entry name" value="WH_DNA-bd_sf"/>
</dbReference>
<keyword evidence="3" id="KW-0859">Xylose metabolism</keyword>
<dbReference type="EMBL" id="JAUIYO010000010">
    <property type="protein sequence ID" value="MFK2826407.1"/>
    <property type="molecule type" value="Genomic_DNA"/>
</dbReference>
<dbReference type="Pfam" id="PF00480">
    <property type="entry name" value="ROK"/>
    <property type="match status" value="1"/>
</dbReference>
<evidence type="ECO:0000256" key="3">
    <source>
        <dbReference type="ARBA" id="ARBA00022629"/>
    </source>
</evidence>
<evidence type="ECO:0000256" key="1">
    <source>
        <dbReference type="ARBA" id="ARBA00002486"/>
    </source>
</evidence>